<protein>
    <submittedName>
        <fullName evidence="2">RB111</fullName>
    </submittedName>
</protein>
<dbReference type="AlphaFoldDB" id="Q8KWD1"/>
<organism evidence="2">
    <name type="scientific">Ruegeria sp. PR1b</name>
    <dbReference type="NCBI Taxonomy" id="185588"/>
    <lineage>
        <taxon>Bacteria</taxon>
        <taxon>Pseudomonadati</taxon>
        <taxon>Pseudomonadota</taxon>
        <taxon>Alphaproteobacteria</taxon>
        <taxon>Rhodobacterales</taxon>
        <taxon>Roseobacteraceae</taxon>
        <taxon>Ruegeria</taxon>
    </lineage>
</organism>
<keyword evidence="2" id="KW-0614">Plasmid</keyword>
<geneLocation type="plasmid" evidence="2">
    <name>pSD20</name>
</geneLocation>
<dbReference type="Pfam" id="PF04230">
    <property type="entry name" value="PS_pyruv_trans"/>
    <property type="match status" value="1"/>
</dbReference>
<name>Q8KWD1_9RHOB</name>
<dbReference type="EMBL" id="AF416330">
    <property type="protein sequence ID" value="AAN05132.1"/>
    <property type="molecule type" value="Genomic_DNA"/>
</dbReference>
<evidence type="ECO:0000313" key="2">
    <source>
        <dbReference type="EMBL" id="AAN05132.1"/>
    </source>
</evidence>
<evidence type="ECO:0000259" key="1">
    <source>
        <dbReference type="Pfam" id="PF04230"/>
    </source>
</evidence>
<accession>Q8KWD1</accession>
<feature type="domain" description="Polysaccharide pyruvyl transferase" evidence="1">
    <location>
        <begin position="65"/>
        <end position="310"/>
    </location>
</feature>
<dbReference type="InterPro" id="IPR007345">
    <property type="entry name" value="Polysacch_pyruvyl_Trfase"/>
</dbReference>
<sequence length="376" mass="40890">MTRPAPELCNPIVLGVQIDPARPRAGLVDLLTQTGRNTGNLLFAEAVTEIAGAASRVPPRSFQAAQAEGHDCILLAAANWLGPGADFGAVSAELEATNLPILVLGLGAQAGLDRQIPRLHPGMKRLVDLLAERSPMISVRGPFSAEVLAHYGVHNVMVTGCPSLLKRRGVEPGAFTEPGLPLDMADVVIHGTRHHYNAADPFQGYLYREALRLRCDVLLQPETADMVFTAERKGTVQPHILEQAMTCLVDVYQASEDEVETYLAEHGRCFFDIASWLDYYRGKRFVIGSRIHGTIAAVLAGTPALLIAHDARTVELAETMGLPFVLKSEIDTQKPLDLEHLYAHTLAHDFSPGYQRYRAGFQAYFEAAGLKSALPV</sequence>
<reference evidence="2" key="1">
    <citation type="journal article" date="2003" name="Plasmid">
        <title>Nucleotide sequence based characterizations of two cryptic plasmids from the marine bacterium Ruegeria isolate PR1b.</title>
        <authorList>
            <person name="Zhong Z."/>
            <person name="Caspi R."/>
            <person name="Helinski D."/>
            <person name="Knauf V."/>
            <person name="Sykes S."/>
            <person name="O'Byrne C."/>
            <person name="Shea T.P."/>
            <person name="Wilkinson J.E."/>
            <person name="DeLoughery C."/>
            <person name="Toukdarian A."/>
        </authorList>
    </citation>
    <scope>NUCLEOTIDE SEQUENCE</scope>
    <source>
        <strain evidence="2">PR1b</strain>
        <plasmid evidence="2">pSD20</plasmid>
    </source>
</reference>
<proteinExistence type="predicted"/>